<dbReference type="SUPFAM" id="SSF56059">
    <property type="entry name" value="Glutathione synthetase ATP-binding domain-like"/>
    <property type="match status" value="1"/>
</dbReference>
<feature type="domain" description="ATP-grasp fold PylC-type" evidence="1">
    <location>
        <begin position="113"/>
        <end position="261"/>
    </location>
</feature>
<evidence type="ECO:0000313" key="3">
    <source>
        <dbReference type="Proteomes" id="UP000095094"/>
    </source>
</evidence>
<dbReference type="EMBL" id="MIJY01000034">
    <property type="protein sequence ID" value="OEG12248.1"/>
    <property type="molecule type" value="Genomic_DNA"/>
</dbReference>
<dbReference type="InterPro" id="IPR003806">
    <property type="entry name" value="ATP-grasp_PylC-type"/>
</dbReference>
<proteinExistence type="predicted"/>
<comment type="caution">
    <text evidence="2">The sequence shown here is derived from an EMBL/GenBank/DDBJ whole genome shotgun (WGS) entry which is preliminary data.</text>
</comment>
<dbReference type="Pfam" id="PF02655">
    <property type="entry name" value="ATP-grasp_3"/>
    <property type="match status" value="1"/>
</dbReference>
<dbReference type="OrthoDB" id="40611at2"/>
<reference evidence="3" key="1">
    <citation type="submission" date="2016-09" db="EMBL/GenBank/DDBJ databases">
        <authorList>
            <person name="Gulvik C.A."/>
        </authorList>
    </citation>
    <scope>NUCLEOTIDE SEQUENCE [LARGE SCALE GENOMIC DNA]</scope>
    <source>
        <strain evidence="3">LMG 8895</strain>
    </source>
</reference>
<dbReference type="Gene3D" id="3.30.470.20">
    <property type="entry name" value="ATP-grasp fold, B domain"/>
    <property type="match status" value="1"/>
</dbReference>
<dbReference type="Gene3D" id="3.40.50.20">
    <property type="match status" value="1"/>
</dbReference>
<dbReference type="GO" id="GO:0005524">
    <property type="term" value="F:ATP binding"/>
    <property type="evidence" value="ECO:0007669"/>
    <property type="project" value="InterPro"/>
</dbReference>
<gene>
    <name evidence="2" type="ORF">BCR25_06800</name>
</gene>
<accession>A0A1E5GHQ7</accession>
<keyword evidence="3" id="KW-1185">Reference proteome</keyword>
<dbReference type="RefSeq" id="WP_069663953.1">
    <property type="nucleotide sequence ID" value="NZ_JBHUJJ010000001.1"/>
</dbReference>
<evidence type="ECO:0000313" key="2">
    <source>
        <dbReference type="EMBL" id="OEG12248.1"/>
    </source>
</evidence>
<dbReference type="AlphaFoldDB" id="A0A1E5GHQ7"/>
<organism evidence="2 3">
    <name type="scientific">Enterococcus termitis</name>
    <dbReference type="NCBI Taxonomy" id="332950"/>
    <lineage>
        <taxon>Bacteria</taxon>
        <taxon>Bacillati</taxon>
        <taxon>Bacillota</taxon>
        <taxon>Bacilli</taxon>
        <taxon>Lactobacillales</taxon>
        <taxon>Enterococcaceae</taxon>
        <taxon>Enterococcus</taxon>
    </lineage>
</organism>
<name>A0A1E5GHQ7_9ENTE</name>
<dbReference type="Gene3D" id="3.30.1490.20">
    <property type="entry name" value="ATP-grasp fold, A domain"/>
    <property type="match status" value="1"/>
</dbReference>
<evidence type="ECO:0000259" key="1">
    <source>
        <dbReference type="Pfam" id="PF02655"/>
    </source>
</evidence>
<protein>
    <recommendedName>
        <fullName evidence="1">ATP-grasp fold PylC-type domain-containing protein</fullName>
    </recommendedName>
</protein>
<dbReference type="Proteomes" id="UP000095094">
    <property type="component" value="Unassembled WGS sequence"/>
</dbReference>
<dbReference type="GO" id="GO:0046872">
    <property type="term" value="F:metal ion binding"/>
    <property type="evidence" value="ECO:0007669"/>
    <property type="project" value="InterPro"/>
</dbReference>
<dbReference type="InterPro" id="IPR013815">
    <property type="entry name" value="ATP_grasp_subdomain_1"/>
</dbReference>
<sequence>MRIVLTGGRSPLALFIGKKLKQQGHDIYMLEHITPTFATYSTIFTKVEIIAPPATQWETFRIDVLSFIENYHIDLLLPVNEETLYYGVLQDEIRKSGTRFLFGSQKLLNILHHKLDFIQWCEQIGLAVPKSEVYQGQEVDFSKQLLKPIYSRFGQSVITSKDELSANKTIEDMIVQEKIEGQQICVSLMLKEGNVISAVTYDTNLGIENFASITFRRFEHPKLTTIINTLSRNLGDNGFFSFDFMFDGENFYPIECNPRLTFGLVLDSERIINGLIAQGNKNTTKTATSYGIKLLWLGKIVTKKDWRNTYPAYLKSKDVLKEAFEWRTWLMLPWVLGTYLFKAQKNKRSITDFVVYDISYPSVQKDEKENVNE</sequence>